<protein>
    <recommendedName>
        <fullName evidence="2">RRM domain-containing protein</fullName>
    </recommendedName>
</protein>
<dbReference type="Gene3D" id="3.30.70.330">
    <property type="match status" value="2"/>
</dbReference>
<sequence length="360" mass="40355">MATVMYLDHLPVNTESSFVATMFTHDLLEKIKEIYTYIGGSTCAWVVFEAVEDAKKAVNYYDRSSFGPATSSKYDLENQIESCTVEILNLPETHTGRNLNQLLEPVREEFDMYVPSGDPYFDYEPDDIVRARTKQEGIALVQLANPHMAKNVVHRFAGTYWKNATLNARCVPDEEMEDLLVPSRSNSMEKDVMLFVLGIKPGTSRTEVSEIFKDHRINDIIIPPGGKRFCFIFARQNDANAIIARSGPGVFHEGKPIRVKLADKSKKKGTAPVPHIIPAPIKPGPGYETIDLKVNNLPYGVAESTLRIVFQDFRVAKVVLKEGYAFIGIASEEVERAIATLKGRKVGDRVMAIKVSERRK</sequence>
<keyword evidence="4" id="KW-1185">Reference proteome</keyword>
<dbReference type="SMART" id="SM00360">
    <property type="entry name" value="RRM"/>
    <property type="match status" value="2"/>
</dbReference>
<dbReference type="OrthoDB" id="3687416at2759"/>
<name>A0A8K0R3P9_9PLEO</name>
<feature type="domain" description="RRM" evidence="2">
    <location>
        <begin position="290"/>
        <end position="358"/>
    </location>
</feature>
<evidence type="ECO:0000313" key="4">
    <source>
        <dbReference type="Proteomes" id="UP000813461"/>
    </source>
</evidence>
<dbReference type="GO" id="GO:0003723">
    <property type="term" value="F:RNA binding"/>
    <property type="evidence" value="ECO:0007669"/>
    <property type="project" value="UniProtKB-UniRule"/>
</dbReference>
<dbReference type="CDD" id="cd00590">
    <property type="entry name" value="RRM_SF"/>
    <property type="match status" value="1"/>
</dbReference>
<evidence type="ECO:0000259" key="2">
    <source>
        <dbReference type="PROSITE" id="PS50102"/>
    </source>
</evidence>
<evidence type="ECO:0000313" key="3">
    <source>
        <dbReference type="EMBL" id="KAH7082473.1"/>
    </source>
</evidence>
<dbReference type="InterPro" id="IPR012677">
    <property type="entry name" value="Nucleotide-bd_a/b_plait_sf"/>
</dbReference>
<organism evidence="3 4">
    <name type="scientific">Paraphoma chrysanthemicola</name>
    <dbReference type="NCBI Taxonomy" id="798071"/>
    <lineage>
        <taxon>Eukaryota</taxon>
        <taxon>Fungi</taxon>
        <taxon>Dikarya</taxon>
        <taxon>Ascomycota</taxon>
        <taxon>Pezizomycotina</taxon>
        <taxon>Dothideomycetes</taxon>
        <taxon>Pleosporomycetidae</taxon>
        <taxon>Pleosporales</taxon>
        <taxon>Pleosporineae</taxon>
        <taxon>Phaeosphaeriaceae</taxon>
        <taxon>Paraphoma</taxon>
    </lineage>
</organism>
<dbReference type="AlphaFoldDB" id="A0A8K0R3P9"/>
<proteinExistence type="predicted"/>
<evidence type="ECO:0000256" key="1">
    <source>
        <dbReference type="PROSITE-ProRule" id="PRU00176"/>
    </source>
</evidence>
<dbReference type="Proteomes" id="UP000813461">
    <property type="component" value="Unassembled WGS sequence"/>
</dbReference>
<dbReference type="InterPro" id="IPR000504">
    <property type="entry name" value="RRM_dom"/>
</dbReference>
<accession>A0A8K0R3P9</accession>
<reference evidence="3" key="1">
    <citation type="journal article" date="2021" name="Nat. Commun.">
        <title>Genetic determinants of endophytism in the Arabidopsis root mycobiome.</title>
        <authorList>
            <person name="Mesny F."/>
            <person name="Miyauchi S."/>
            <person name="Thiergart T."/>
            <person name="Pickel B."/>
            <person name="Atanasova L."/>
            <person name="Karlsson M."/>
            <person name="Huettel B."/>
            <person name="Barry K.W."/>
            <person name="Haridas S."/>
            <person name="Chen C."/>
            <person name="Bauer D."/>
            <person name="Andreopoulos W."/>
            <person name="Pangilinan J."/>
            <person name="LaButti K."/>
            <person name="Riley R."/>
            <person name="Lipzen A."/>
            <person name="Clum A."/>
            <person name="Drula E."/>
            <person name="Henrissat B."/>
            <person name="Kohler A."/>
            <person name="Grigoriev I.V."/>
            <person name="Martin F.M."/>
            <person name="Hacquard S."/>
        </authorList>
    </citation>
    <scope>NUCLEOTIDE SEQUENCE</scope>
    <source>
        <strain evidence="3">MPI-SDFR-AT-0120</strain>
    </source>
</reference>
<dbReference type="SUPFAM" id="SSF54928">
    <property type="entry name" value="RNA-binding domain, RBD"/>
    <property type="match status" value="3"/>
</dbReference>
<dbReference type="EMBL" id="JAGMVJ010000014">
    <property type="protein sequence ID" value="KAH7082473.1"/>
    <property type="molecule type" value="Genomic_DNA"/>
</dbReference>
<keyword evidence="1" id="KW-0694">RNA-binding</keyword>
<comment type="caution">
    <text evidence="3">The sequence shown here is derived from an EMBL/GenBank/DDBJ whole genome shotgun (WGS) entry which is preliminary data.</text>
</comment>
<gene>
    <name evidence="3" type="ORF">FB567DRAFT_630826</name>
</gene>
<dbReference type="PROSITE" id="PS50102">
    <property type="entry name" value="RRM"/>
    <property type="match status" value="1"/>
</dbReference>
<dbReference type="InterPro" id="IPR035979">
    <property type="entry name" value="RBD_domain_sf"/>
</dbReference>